<evidence type="ECO:0008006" key="4">
    <source>
        <dbReference type="Google" id="ProtNLM"/>
    </source>
</evidence>
<keyword evidence="1" id="KW-0812">Transmembrane</keyword>
<evidence type="ECO:0000256" key="1">
    <source>
        <dbReference type="SAM" id="Phobius"/>
    </source>
</evidence>
<proteinExistence type="predicted"/>
<sequence>MSAQPESRSARHQLTRGWLAALAATSPAALSHGLADGHAVAPLPLAVALVLAACVCVPLVGRRISKLRMTTAVLASQALFHGLFAIAGHCSPLQLADVAGHAHHGTGLDAYTLAAMAEHAQPVVAPSLLMLLGHLAAAVLTLAALWYAERLARAILSTAFNVVARLVALLTPVRPISAARMLPVATNSTGWPTVHAPRLGGLRGPPVLV</sequence>
<keyword evidence="1" id="KW-1133">Transmembrane helix</keyword>
<dbReference type="RefSeq" id="WP_066079839.1">
    <property type="nucleotide sequence ID" value="NZ_JALXSQ010000002.1"/>
</dbReference>
<reference evidence="2 3" key="1">
    <citation type="submission" date="2022-04" db="EMBL/GenBank/DDBJ databases">
        <title>Human microbiome associated bacterial genomes.</title>
        <authorList>
            <person name="Sandstrom S."/>
            <person name="Salamzade R."/>
            <person name="Kalan L.R."/>
        </authorList>
    </citation>
    <scope>NUCLEOTIDE SEQUENCE [LARGE SCALE GENOMIC DNA]</scope>
    <source>
        <strain evidence="3">p3-SID1799</strain>
    </source>
</reference>
<dbReference type="Proteomes" id="UP001525379">
    <property type="component" value="Unassembled WGS sequence"/>
</dbReference>
<comment type="caution">
    <text evidence="2">The sequence shown here is derived from an EMBL/GenBank/DDBJ whole genome shotgun (WGS) entry which is preliminary data.</text>
</comment>
<keyword evidence="3" id="KW-1185">Reference proteome</keyword>
<gene>
    <name evidence="2" type="ORF">M3D15_00650</name>
</gene>
<keyword evidence="1" id="KW-0472">Membrane</keyword>
<accession>A0ABT2HU65</accession>
<evidence type="ECO:0000313" key="3">
    <source>
        <dbReference type="Proteomes" id="UP001525379"/>
    </source>
</evidence>
<feature type="transmembrane region" description="Helical" evidence="1">
    <location>
        <begin position="128"/>
        <end position="148"/>
    </location>
</feature>
<feature type="transmembrane region" description="Helical" evidence="1">
    <location>
        <begin position="43"/>
        <end position="61"/>
    </location>
</feature>
<name>A0ABT2HU65_9MICO</name>
<organism evidence="2 3">
    <name type="scientific">Pseudoclavibacter albus</name>
    <dbReference type="NCBI Taxonomy" id="272241"/>
    <lineage>
        <taxon>Bacteria</taxon>
        <taxon>Bacillati</taxon>
        <taxon>Actinomycetota</taxon>
        <taxon>Actinomycetes</taxon>
        <taxon>Micrococcales</taxon>
        <taxon>Microbacteriaceae</taxon>
        <taxon>Pseudoclavibacter</taxon>
    </lineage>
</organism>
<evidence type="ECO:0000313" key="2">
    <source>
        <dbReference type="EMBL" id="MCT2041858.1"/>
    </source>
</evidence>
<dbReference type="EMBL" id="JALXSQ010000002">
    <property type="protein sequence ID" value="MCT2041858.1"/>
    <property type="molecule type" value="Genomic_DNA"/>
</dbReference>
<protein>
    <recommendedName>
        <fullName evidence="4">Integral membrane protein</fullName>
    </recommendedName>
</protein>